<dbReference type="Pfam" id="PF26573">
    <property type="entry name" value="TPR_Epg5_2"/>
    <property type="match status" value="1"/>
</dbReference>
<dbReference type="InterPro" id="IPR051436">
    <property type="entry name" value="Autophagy-related_EPG5"/>
</dbReference>
<protein>
    <recommendedName>
        <fullName evidence="8">Ectopic P granules protein 5 homolog</fullName>
    </recommendedName>
</protein>
<dbReference type="InterPro" id="IPR059030">
    <property type="entry name" value="TPR_Epg5_mid"/>
</dbReference>
<feature type="domain" description="Epg5-like central TPR repeats" evidence="4">
    <location>
        <begin position="1914"/>
        <end position="2311"/>
    </location>
</feature>
<evidence type="ECO:0000313" key="7">
    <source>
        <dbReference type="Proteomes" id="UP001374579"/>
    </source>
</evidence>
<evidence type="ECO:0000259" key="4">
    <source>
        <dbReference type="Pfam" id="PF26103"/>
    </source>
</evidence>
<dbReference type="GO" id="GO:0005737">
    <property type="term" value="C:cytoplasm"/>
    <property type="evidence" value="ECO:0007669"/>
    <property type="project" value="TreeGrafter"/>
</dbReference>
<reference evidence="6 7" key="1">
    <citation type="submission" date="2024-02" db="EMBL/GenBank/DDBJ databases">
        <title>Chromosome-scale genome assembly of the rough periwinkle Littorina saxatilis.</title>
        <authorList>
            <person name="De Jode A."/>
            <person name="Faria R."/>
            <person name="Formenti G."/>
            <person name="Sims Y."/>
            <person name="Smith T.P."/>
            <person name="Tracey A."/>
            <person name="Wood J.M.D."/>
            <person name="Zagrodzka Z.B."/>
            <person name="Johannesson K."/>
            <person name="Butlin R.K."/>
            <person name="Leder E.H."/>
        </authorList>
    </citation>
    <scope>NUCLEOTIDE SEQUENCE [LARGE SCALE GENOMIC DNA]</scope>
    <source>
        <strain evidence="6">Snail1</strain>
        <tissue evidence="6">Muscle</tissue>
    </source>
</reference>
<evidence type="ECO:0000313" key="6">
    <source>
        <dbReference type="EMBL" id="KAK7101584.1"/>
    </source>
</evidence>
<feature type="compositionally biased region" description="Basic and acidic residues" evidence="3">
    <location>
        <begin position="1544"/>
        <end position="1559"/>
    </location>
</feature>
<dbReference type="EMBL" id="JBAMIC010000010">
    <property type="protein sequence ID" value="KAK7101584.1"/>
    <property type="molecule type" value="Genomic_DNA"/>
</dbReference>
<organism evidence="6 7">
    <name type="scientific">Littorina saxatilis</name>
    <dbReference type="NCBI Taxonomy" id="31220"/>
    <lineage>
        <taxon>Eukaryota</taxon>
        <taxon>Metazoa</taxon>
        <taxon>Spiralia</taxon>
        <taxon>Lophotrochozoa</taxon>
        <taxon>Mollusca</taxon>
        <taxon>Gastropoda</taxon>
        <taxon>Caenogastropoda</taxon>
        <taxon>Littorinimorpha</taxon>
        <taxon>Littorinoidea</taxon>
        <taxon>Littorinidae</taxon>
        <taxon>Littorina</taxon>
    </lineage>
</organism>
<sequence length="2801" mass="313076">MIKTTMAEAVRERTGGTKTKPKKSKSRSKTADKGQSVPPPDEEITGTTAPTSQDSQHEETSQPILLGEAPVSVGQVQCTEDSVLVRKRPEPSAIRNETRRGFIYDSTDLEVDGGEVTHTEDLAVQVADLLVLPKEEEEEEDIVSDAVSGPGEGASEPEASQQPDAVSSHPGAVELVDIPGPFHQEQDVHLEYEVDGDRPDDGLVARGSASVASPLPVNSLSADLLPVLEQSAGHVASAVTESVITNSENNAGMVGESAEVLSQMLSDPRNVQAQSESATHEPQVVEAVVSEVPSTCTMASAPAPSLEFQHPPPPSELAVSAEPVTSTPSALPVTATVTAPTFLPLQPQSTAPMEAIPPPTAPMEAIPLPTAPMEAIPPPTAPMEAIPSPTAPQAVDTVSPSVESRLPQSATSPMAHRTLYPRVPVMDSASEGRFQPMSDEQLQQLYYNPELLANERFVDEFVEKEEKKTSHEFHDIVMNYYRSRKSLLSVEEDLKLLRQNYDRIQAELWIIHKRNAPVEGQCADQSRVSKVHTYEQCELNQDAVSNMAGTLLSIRSEMQGDLALFAYSSQMSRLQVESYLHQLFMGCPYIRDMPKTAPVIAMDHSREELAPEVHKLRECISVLFGFHRRPTKDGEFVGNIRKWTERLVAALLRVASYADHLFLLNHVLRAPAGVGQWACSFVQIPGPASLALQTTLGSPVLDHAVACLATVLLPIKAREKFMCHMRLNVSENSLQMEQAWTLVDSDGEEDEDPSQAWVYLHENDVVAILQQIPLDAIFAHLLQAPVDENGTIHYDVSRCREPTILKLFAFCTVWISLLGEGLDTYSMARYRQLNKRLGRLIRQTIAFVSDHWLNFKTYYGPLSHASSLDRLQLEFDQLFMRATYTILTAQKLGSWQFMADMPFTCLSAGSIWRLLWLLQQGQGQPIDLHTLPPVEKCKEDMKDIESRRQLADALQNLPASESIYLLTTFANMASARPLEEDEFIECITLQVFEIAFICDHTRDFCSKTGRDLLSSIIQKHPTALSMLLRRVQGVVVELGKMAIYLFSELPASIWIPKDPDMLLLRQWLLNNDLNTAENQLACVVLDHMNWDLFAETGKLVLDIRLHRQVALLLVEAYMKYIADRRASFFIIEGMKQISAYAYSSQTSREQQFNNWAWSIALRLKLHRESAILHSRAAESQPFQAPSLEEEQWLLPLASAARGKNPIACFLVLTMTDVGHDVNQFMSVGLDMLMTLASSSQFSAVIHVLSCVTPQFLTTPQYLLENETFQKVLQIVLAADESVLKVTKMAMGVEFKAGTITQQLAQMIQAMISARLENNQALPTLLFWVQAIFKVAHFLTDQNCCFVLDHLVCWGYLQKGARDKLDAVFVQYFKQLQTESKSKGGFLTWVGGGPSAALSLMERGSMPEFGWLATQILNMEDTNDQAAGVWPSLQHELLSNASVSVEGALKVVLSRLKPEYSRTAARLSIYRWAQQALDMPVDHPMMPVVWQRFFSLYLGRCSQQAQMPARASVGERFFQTMSMSSMLKRMKKKLGELTEFHLKYDPQANTDKKDRKDSPSRHPSNSSRGSESESPLPSPVSEESPQYFSSKDFHTQLAKLYQTLALWLEEPRLHGADLYLPALPPQYEAARLLHVFTPGNSPWLEFVDFEGAQYQISLFAAQWRKLVSGRPQFTSNSPVHRRNAQLRAERTATERIKQRLQHYKNPQPPPALQTVSPPVPDIAPSLLTDKMAAIHLLDADLSVLTEFTKFFSTRAAQHMAIDAAFLDLLPGQYKNVPKQVKVTVECRSRVNPLHRCSGPAVVSVRLEEREVNSVVQRKMDENRAEYKQLMIEAVLPPPQNICIAAVHVENAITLLIKLSQSTSDAGRRSRLNDVACTLFFHLTIQVSEDTNFYPPTKQFFASCVEILGQEFVSRSPSQTPLLMQFSLDNPTLAGMVAPHFTPNNSPQNFVTMYEQLIGVLQQQNLNLVFMLLTKFDVRAWLEEIQPSTAEKKRFLEILGSALMSCGAEPKNDTKLVFDLYLGHLRCILSHQFPSNLSSVLSLLLQGSSSDELHTSCWEMLLMECCSQAPGSDVQAAAHRTFNPQLIQDCNSTLLSTEQLEELLRWLGAFFTRQRHTELELLSFGLYPRWGRYVPYLSLLLGLLSRSFIAKVLVNLTDHNPFPVLHAVWIQQLTLWCAWMEPMTPPAPPSGAAQIAGVDGVMQPWTEADSTVAVTMVETFKSTLLFLRDTLASIAPQLSSCVFSFLLMHYMTKLSHRSTPTHVSDVLVGEFCQLPWEQLTPDLQLLETMAALREHCASPCFHLIGYVMPEVRWADVIAECKAHQDPQLARRLQAAVLLLLVQCYGDIFVRELPKVSQLLATADMLDWSGLTVDAYRTASYWFLQVCQPQWVLAQRSSLPALGFRLMKAAAEFTPGMGQVWTGEMSVKRLTYVHCVTQQLCQVTFQPDVDLEATSTVLVNLLSEIESVESAVSDMRSQEEESLDLMKEVLGLLNKSNPEGTSQTVLLETLCQWLHSSPHSILLTPCIKAASRCLASLSQMVRVIETCIQVYFTAYTQDKEGGVPSPDKRSGWEHILAVFQVPELNVDQYVEEALKNGAFLLLYALLLHRRPLCQSVQEEAKLLEEVLLWTSRAAPSAEDEAKLLLWWMEFCEMWLRQLDFGAPVPQYVNAAQRLVVLLHQLGEDRASNGFLGVIGLGKRSSLSLQFRLAVRSLAAFLSSQILNETTLRFQSTSPLSDLPMAKQCRAALTSLRGNKMYASVKESVESMIGFIHRTDHTARHVVDLIKELALTLYPQCDYLTSSVK</sequence>
<feature type="compositionally biased region" description="Basic residues" evidence="3">
    <location>
        <begin position="19"/>
        <end position="28"/>
    </location>
</feature>
<dbReference type="Proteomes" id="UP001374579">
    <property type="component" value="Unassembled WGS sequence"/>
</dbReference>
<evidence type="ECO:0000259" key="5">
    <source>
        <dbReference type="Pfam" id="PF26573"/>
    </source>
</evidence>
<feature type="region of interest" description="Disordered" evidence="3">
    <location>
        <begin position="1544"/>
        <end position="1585"/>
    </location>
</feature>
<feature type="region of interest" description="Disordered" evidence="3">
    <location>
        <begin position="134"/>
        <end position="177"/>
    </location>
</feature>
<feature type="compositionally biased region" description="Polar residues" evidence="3">
    <location>
        <begin position="45"/>
        <end position="54"/>
    </location>
</feature>
<dbReference type="PANTHER" id="PTHR31139">
    <property type="entry name" value="ECTOPIC P GRANULES PROTEIN 5 HOMOLOG"/>
    <property type="match status" value="1"/>
</dbReference>
<feature type="compositionally biased region" description="Low complexity" evidence="3">
    <location>
        <begin position="1560"/>
        <end position="1584"/>
    </location>
</feature>
<keyword evidence="2" id="KW-0072">Autophagy</keyword>
<gene>
    <name evidence="6" type="ORF">V1264_019945</name>
</gene>
<accession>A0AAN9GBK0</accession>
<evidence type="ECO:0000256" key="2">
    <source>
        <dbReference type="ARBA" id="ARBA00023006"/>
    </source>
</evidence>
<feature type="domain" description="Epg5-like TPR" evidence="5">
    <location>
        <begin position="1425"/>
        <end position="1647"/>
    </location>
</feature>
<name>A0AAN9GBK0_9CAEN</name>
<dbReference type="GO" id="GO:0097352">
    <property type="term" value="P:autophagosome maturation"/>
    <property type="evidence" value="ECO:0007669"/>
    <property type="project" value="TreeGrafter"/>
</dbReference>
<evidence type="ECO:0000256" key="3">
    <source>
        <dbReference type="SAM" id="MobiDB-lite"/>
    </source>
</evidence>
<dbReference type="InterPro" id="IPR058750">
    <property type="entry name" value="TPR_Epg5"/>
</dbReference>
<dbReference type="Pfam" id="PF26103">
    <property type="entry name" value="TPR_Epg5"/>
    <property type="match status" value="1"/>
</dbReference>
<evidence type="ECO:0008006" key="8">
    <source>
        <dbReference type="Google" id="ProtNLM"/>
    </source>
</evidence>
<dbReference type="PANTHER" id="PTHR31139:SF4">
    <property type="entry name" value="ECTOPIC P GRANULES PROTEIN 5 HOMOLOG"/>
    <property type="match status" value="1"/>
</dbReference>
<feature type="region of interest" description="Disordered" evidence="3">
    <location>
        <begin position="1"/>
        <end position="73"/>
    </location>
</feature>
<keyword evidence="7" id="KW-1185">Reference proteome</keyword>
<dbReference type="Pfam" id="PF26106">
    <property type="entry name" value="TPR_Epg5_C"/>
    <property type="match status" value="1"/>
</dbReference>
<comment type="caution">
    <text evidence="6">The sequence shown here is derived from an EMBL/GenBank/DDBJ whole genome shotgun (WGS) entry which is preliminary data.</text>
</comment>
<evidence type="ECO:0000256" key="1">
    <source>
        <dbReference type="ARBA" id="ARBA00010948"/>
    </source>
</evidence>
<proteinExistence type="inferred from homology"/>
<comment type="similarity">
    <text evidence="1">Belongs to the EPG5 family.</text>
</comment>